<feature type="DNA-binding region" description="H-T-H motif" evidence="4">
    <location>
        <begin position="57"/>
        <end position="76"/>
    </location>
</feature>
<dbReference type="Gene3D" id="1.10.357.10">
    <property type="entry name" value="Tetracycline Repressor, domain 2"/>
    <property type="match status" value="1"/>
</dbReference>
<dbReference type="InterPro" id="IPR009057">
    <property type="entry name" value="Homeodomain-like_sf"/>
</dbReference>
<evidence type="ECO:0000256" key="1">
    <source>
        <dbReference type="ARBA" id="ARBA00023015"/>
    </source>
</evidence>
<dbReference type="GO" id="GO:0000976">
    <property type="term" value="F:transcription cis-regulatory region binding"/>
    <property type="evidence" value="ECO:0007669"/>
    <property type="project" value="TreeGrafter"/>
</dbReference>
<dbReference type="AlphaFoldDB" id="A0A1H3AXR0"/>
<evidence type="ECO:0000313" key="8">
    <source>
        <dbReference type="Proteomes" id="UP000199118"/>
    </source>
</evidence>
<feature type="domain" description="HTH tetR-type" evidence="6">
    <location>
        <begin position="35"/>
        <end position="94"/>
    </location>
</feature>
<name>A0A1H3AXR0_9RHOB</name>
<dbReference type="PANTHER" id="PTHR30055">
    <property type="entry name" value="HTH-TYPE TRANSCRIPTIONAL REGULATOR RUTR"/>
    <property type="match status" value="1"/>
</dbReference>
<dbReference type="InterPro" id="IPR049445">
    <property type="entry name" value="TetR_SbtR-like_C"/>
</dbReference>
<accession>A0A1H3AXR0</accession>
<dbReference type="OrthoDB" id="9795011at2"/>
<feature type="region of interest" description="Disordered" evidence="5">
    <location>
        <begin position="1"/>
        <end position="33"/>
    </location>
</feature>
<evidence type="ECO:0000256" key="5">
    <source>
        <dbReference type="SAM" id="MobiDB-lite"/>
    </source>
</evidence>
<evidence type="ECO:0000259" key="6">
    <source>
        <dbReference type="PROSITE" id="PS50977"/>
    </source>
</evidence>
<keyword evidence="2 4" id="KW-0238">DNA-binding</keyword>
<dbReference type="InterPro" id="IPR050109">
    <property type="entry name" value="HTH-type_TetR-like_transc_reg"/>
</dbReference>
<dbReference type="PROSITE" id="PS50977">
    <property type="entry name" value="HTH_TETR_2"/>
    <property type="match status" value="1"/>
</dbReference>
<keyword evidence="1" id="KW-0805">Transcription regulation</keyword>
<dbReference type="Proteomes" id="UP000199118">
    <property type="component" value="Unassembled WGS sequence"/>
</dbReference>
<dbReference type="SUPFAM" id="SSF48498">
    <property type="entry name" value="Tetracyclin repressor-like, C-terminal domain"/>
    <property type="match status" value="1"/>
</dbReference>
<evidence type="ECO:0000256" key="4">
    <source>
        <dbReference type="PROSITE-ProRule" id="PRU00335"/>
    </source>
</evidence>
<gene>
    <name evidence="7" type="ORF">SAMN05444336_104361</name>
</gene>
<proteinExistence type="predicted"/>
<dbReference type="Pfam" id="PF00440">
    <property type="entry name" value="TetR_N"/>
    <property type="match status" value="1"/>
</dbReference>
<dbReference type="PANTHER" id="PTHR30055:SF234">
    <property type="entry name" value="HTH-TYPE TRANSCRIPTIONAL REGULATOR BETI"/>
    <property type="match status" value="1"/>
</dbReference>
<dbReference type="RefSeq" id="WP_092682757.1">
    <property type="nucleotide sequence ID" value="NZ_FNMZ01000004.1"/>
</dbReference>
<dbReference type="InterPro" id="IPR001647">
    <property type="entry name" value="HTH_TetR"/>
</dbReference>
<dbReference type="InterPro" id="IPR036271">
    <property type="entry name" value="Tet_transcr_reg_TetR-rel_C_sf"/>
</dbReference>
<evidence type="ECO:0000313" key="7">
    <source>
        <dbReference type="EMBL" id="SDX34477.1"/>
    </source>
</evidence>
<evidence type="ECO:0000256" key="3">
    <source>
        <dbReference type="ARBA" id="ARBA00023163"/>
    </source>
</evidence>
<sequence length="214" mass="22726">MSEGAGRTAAEKGRRSGPDAGAEAGSARKPRADSLRNREKLLVAASAVFAQGGPEASLEAVARRAGVGIGTLYRHFPTREALFLAVYRREAEELAALSDDLARLNDPEAALRRWLHAAVGMVATKRGMAAVLSPALDADDPLFAEVKTRLHDAIAALVARGVEAGALRDDISALDVMRALFGFCYAPGPADNWQDAALRLLDVFVDGLRRPPEA</sequence>
<dbReference type="GO" id="GO:0003700">
    <property type="term" value="F:DNA-binding transcription factor activity"/>
    <property type="evidence" value="ECO:0007669"/>
    <property type="project" value="TreeGrafter"/>
</dbReference>
<dbReference type="PRINTS" id="PR00455">
    <property type="entry name" value="HTHTETR"/>
</dbReference>
<dbReference type="Pfam" id="PF21597">
    <property type="entry name" value="TetR_C_43"/>
    <property type="match status" value="1"/>
</dbReference>
<dbReference type="STRING" id="356660.SAMN05444336_104361"/>
<dbReference type="SUPFAM" id="SSF46689">
    <property type="entry name" value="Homeodomain-like"/>
    <property type="match status" value="1"/>
</dbReference>
<dbReference type="EMBL" id="FNMZ01000004">
    <property type="protein sequence ID" value="SDX34477.1"/>
    <property type="molecule type" value="Genomic_DNA"/>
</dbReference>
<evidence type="ECO:0000256" key="2">
    <source>
        <dbReference type="ARBA" id="ARBA00023125"/>
    </source>
</evidence>
<protein>
    <submittedName>
        <fullName evidence="7">Transcriptional regulator, TetR family</fullName>
    </submittedName>
</protein>
<organism evidence="7 8">
    <name type="scientific">Albimonas donghaensis</name>
    <dbReference type="NCBI Taxonomy" id="356660"/>
    <lineage>
        <taxon>Bacteria</taxon>
        <taxon>Pseudomonadati</taxon>
        <taxon>Pseudomonadota</taxon>
        <taxon>Alphaproteobacteria</taxon>
        <taxon>Rhodobacterales</taxon>
        <taxon>Paracoccaceae</taxon>
        <taxon>Albimonas</taxon>
    </lineage>
</organism>
<keyword evidence="3" id="KW-0804">Transcription</keyword>
<reference evidence="7 8" key="1">
    <citation type="submission" date="2016-10" db="EMBL/GenBank/DDBJ databases">
        <authorList>
            <person name="de Groot N.N."/>
        </authorList>
    </citation>
    <scope>NUCLEOTIDE SEQUENCE [LARGE SCALE GENOMIC DNA]</scope>
    <source>
        <strain evidence="7 8">DSM 17890</strain>
    </source>
</reference>
<keyword evidence="8" id="KW-1185">Reference proteome</keyword>